<keyword evidence="6" id="KW-1185">Reference proteome</keyword>
<dbReference type="RefSeq" id="WP_170338055.1">
    <property type="nucleotide sequence ID" value="NZ_FXYG01000001.1"/>
</dbReference>
<dbReference type="InterPro" id="IPR000792">
    <property type="entry name" value="Tscrpt_reg_LuxR_C"/>
</dbReference>
<proteinExistence type="predicted"/>
<protein>
    <submittedName>
        <fullName evidence="5">Transcriptional activator protein LasR</fullName>
    </submittedName>
</protein>
<dbReference type="InterPro" id="IPR036388">
    <property type="entry name" value="WH-like_DNA-bd_sf"/>
</dbReference>
<dbReference type="GO" id="GO:0006355">
    <property type="term" value="P:regulation of DNA-templated transcription"/>
    <property type="evidence" value="ECO:0007669"/>
    <property type="project" value="InterPro"/>
</dbReference>
<dbReference type="EMBL" id="FXYG01000001">
    <property type="protein sequence ID" value="SMX35319.1"/>
    <property type="molecule type" value="Genomic_DNA"/>
</dbReference>
<evidence type="ECO:0000256" key="3">
    <source>
        <dbReference type="ARBA" id="ARBA00023163"/>
    </source>
</evidence>
<sequence>MKLIDLATIDHDERSAYDIINSVCNELGFDYASYATTHPVNGDVQGYANYPDEWKIHYATQGYHHLDPTLYQSALSIAPVDWGRFNHDDKFNAVFRDAHDFGITDRGLTVPVRGPYGETGLLSVTKDCTDEEWKKLKKHVMGDLQMAAVHAHDTVMQSGLLAKALYLPTLSSREKEILQWVAEGKSQQDIGDILCISHRTVEVHMRSGREKLGALTTAQAIGRAIGLGLIYPG</sequence>
<dbReference type="InterPro" id="IPR016032">
    <property type="entry name" value="Sig_transdc_resp-reg_C-effctor"/>
</dbReference>
<dbReference type="PANTHER" id="PTHR44688">
    <property type="entry name" value="DNA-BINDING TRANSCRIPTIONAL ACTIVATOR DEVR_DOSR"/>
    <property type="match status" value="1"/>
</dbReference>
<dbReference type="GO" id="GO:0003677">
    <property type="term" value="F:DNA binding"/>
    <property type="evidence" value="ECO:0007669"/>
    <property type="project" value="UniProtKB-KW"/>
</dbReference>
<name>A0A238JXD8_9RHOB</name>
<dbReference type="SUPFAM" id="SSF46894">
    <property type="entry name" value="C-terminal effector domain of the bipartite response regulators"/>
    <property type="match status" value="1"/>
</dbReference>
<evidence type="ECO:0000256" key="2">
    <source>
        <dbReference type="ARBA" id="ARBA00023125"/>
    </source>
</evidence>
<dbReference type="PANTHER" id="PTHR44688:SF16">
    <property type="entry name" value="DNA-BINDING TRANSCRIPTIONAL ACTIVATOR DEVR_DOSR"/>
    <property type="match status" value="1"/>
</dbReference>
<dbReference type="InterPro" id="IPR036693">
    <property type="entry name" value="TF_LuxR_autoind-bd_dom_sf"/>
</dbReference>
<evidence type="ECO:0000313" key="6">
    <source>
        <dbReference type="Proteomes" id="UP000202485"/>
    </source>
</evidence>
<reference evidence="6" key="1">
    <citation type="submission" date="2017-05" db="EMBL/GenBank/DDBJ databases">
        <authorList>
            <person name="Rodrigo-Torres L."/>
            <person name="Arahal R. D."/>
            <person name="Lucena T."/>
        </authorList>
    </citation>
    <scope>NUCLEOTIDE SEQUENCE [LARGE SCALE GENOMIC DNA]</scope>
    <source>
        <strain evidence="6">CECT 8715</strain>
    </source>
</reference>
<accession>A0A238JXD8</accession>
<keyword evidence="2" id="KW-0238">DNA-binding</keyword>
<feature type="domain" description="HTH luxR-type" evidence="4">
    <location>
        <begin position="163"/>
        <end position="228"/>
    </location>
</feature>
<dbReference type="AlphaFoldDB" id="A0A238JXD8"/>
<dbReference type="Gene3D" id="3.30.450.80">
    <property type="entry name" value="Transcription factor LuxR-like, autoinducer-binding domain"/>
    <property type="match status" value="1"/>
</dbReference>
<keyword evidence="3" id="KW-0804">Transcription</keyword>
<evidence type="ECO:0000313" key="5">
    <source>
        <dbReference type="EMBL" id="SMX35319.1"/>
    </source>
</evidence>
<dbReference type="Pfam" id="PF03472">
    <property type="entry name" value="Autoind_bind"/>
    <property type="match status" value="1"/>
</dbReference>
<dbReference type="Proteomes" id="UP000202485">
    <property type="component" value="Unassembled WGS sequence"/>
</dbReference>
<dbReference type="GeneID" id="57466389"/>
<gene>
    <name evidence="5" type="primary">lasR</name>
    <name evidence="5" type="ORF">RUA8715_00912</name>
</gene>
<dbReference type="SMART" id="SM00421">
    <property type="entry name" value="HTH_LUXR"/>
    <property type="match status" value="1"/>
</dbReference>
<dbReference type="PRINTS" id="PR00038">
    <property type="entry name" value="HTHLUXR"/>
</dbReference>
<dbReference type="InterPro" id="IPR005143">
    <property type="entry name" value="TF_LuxR_autoind-bd_dom"/>
</dbReference>
<evidence type="ECO:0000259" key="4">
    <source>
        <dbReference type="PROSITE" id="PS50043"/>
    </source>
</evidence>
<dbReference type="SUPFAM" id="SSF75516">
    <property type="entry name" value="Pheromone-binding domain of LuxR-like quorum-sensing transcription factors"/>
    <property type="match status" value="1"/>
</dbReference>
<dbReference type="Pfam" id="PF00196">
    <property type="entry name" value="GerE"/>
    <property type="match status" value="1"/>
</dbReference>
<dbReference type="PROSITE" id="PS50043">
    <property type="entry name" value="HTH_LUXR_2"/>
    <property type="match status" value="1"/>
</dbReference>
<organism evidence="5 6">
    <name type="scientific">Ruegeria arenilitoris</name>
    <dbReference type="NCBI Taxonomy" id="1173585"/>
    <lineage>
        <taxon>Bacteria</taxon>
        <taxon>Pseudomonadati</taxon>
        <taxon>Pseudomonadota</taxon>
        <taxon>Alphaproteobacteria</taxon>
        <taxon>Rhodobacterales</taxon>
        <taxon>Roseobacteraceae</taxon>
        <taxon>Ruegeria</taxon>
    </lineage>
</organism>
<keyword evidence="1" id="KW-0805">Transcription regulation</keyword>
<dbReference type="CDD" id="cd06170">
    <property type="entry name" value="LuxR_C_like"/>
    <property type="match status" value="1"/>
</dbReference>
<evidence type="ECO:0000256" key="1">
    <source>
        <dbReference type="ARBA" id="ARBA00023015"/>
    </source>
</evidence>
<dbReference type="Gene3D" id="1.10.10.10">
    <property type="entry name" value="Winged helix-like DNA-binding domain superfamily/Winged helix DNA-binding domain"/>
    <property type="match status" value="1"/>
</dbReference>